<keyword evidence="3" id="KW-0378">Hydrolase</keyword>
<dbReference type="Proteomes" id="UP000321947">
    <property type="component" value="Unassembled WGS sequence"/>
</dbReference>
<keyword evidence="3" id="KW-0645">Protease</keyword>
<dbReference type="InterPro" id="IPR021109">
    <property type="entry name" value="Peptidase_aspartic_dom_sf"/>
</dbReference>
<organism evidence="3 4">
    <name type="scientific">Cucumis melo var. makuwa</name>
    <name type="common">Oriental melon</name>
    <dbReference type="NCBI Taxonomy" id="1194695"/>
    <lineage>
        <taxon>Eukaryota</taxon>
        <taxon>Viridiplantae</taxon>
        <taxon>Streptophyta</taxon>
        <taxon>Embryophyta</taxon>
        <taxon>Tracheophyta</taxon>
        <taxon>Spermatophyta</taxon>
        <taxon>Magnoliopsida</taxon>
        <taxon>eudicotyledons</taxon>
        <taxon>Gunneridae</taxon>
        <taxon>Pentapetalae</taxon>
        <taxon>rosids</taxon>
        <taxon>fabids</taxon>
        <taxon>Cucurbitales</taxon>
        <taxon>Cucurbitaceae</taxon>
        <taxon>Benincaseae</taxon>
        <taxon>Cucumis</taxon>
    </lineage>
</organism>
<comment type="caution">
    <text evidence="3">The sequence shown here is derived from an EMBL/GenBank/DDBJ whole genome shotgun (WGS) entry which is preliminary data.</text>
</comment>
<accession>A0A5D3E269</accession>
<dbReference type="GO" id="GO:0006508">
    <property type="term" value="P:proteolysis"/>
    <property type="evidence" value="ECO:0007669"/>
    <property type="project" value="UniProtKB-KW"/>
</dbReference>
<evidence type="ECO:0000313" key="3">
    <source>
        <dbReference type="EMBL" id="TYK30193.1"/>
    </source>
</evidence>
<feature type="compositionally biased region" description="Pro residues" evidence="1">
    <location>
        <begin position="1"/>
        <end position="10"/>
    </location>
</feature>
<dbReference type="Gene3D" id="2.40.70.10">
    <property type="entry name" value="Acid Proteases"/>
    <property type="match status" value="1"/>
</dbReference>
<dbReference type="GO" id="GO:0008233">
    <property type="term" value="F:peptidase activity"/>
    <property type="evidence" value="ECO:0007669"/>
    <property type="project" value="UniProtKB-KW"/>
</dbReference>
<evidence type="ECO:0000259" key="2">
    <source>
        <dbReference type="Pfam" id="PF03732"/>
    </source>
</evidence>
<feature type="region of interest" description="Disordered" evidence="1">
    <location>
        <begin position="474"/>
        <end position="495"/>
    </location>
</feature>
<gene>
    <name evidence="3" type="ORF">E5676_scaffold595G00010</name>
</gene>
<feature type="region of interest" description="Disordered" evidence="1">
    <location>
        <begin position="215"/>
        <end position="255"/>
    </location>
</feature>
<feature type="domain" description="Retrotransposon gag" evidence="2">
    <location>
        <begin position="390"/>
        <end position="438"/>
    </location>
</feature>
<evidence type="ECO:0000256" key="1">
    <source>
        <dbReference type="SAM" id="MobiDB-lite"/>
    </source>
</evidence>
<dbReference type="Pfam" id="PF08284">
    <property type="entry name" value="RVP_2"/>
    <property type="match status" value="1"/>
</dbReference>
<protein>
    <submittedName>
        <fullName evidence="3">Gag protease polyprotein</fullName>
    </submittedName>
</protein>
<reference evidence="3 4" key="1">
    <citation type="submission" date="2019-08" db="EMBL/GenBank/DDBJ databases">
        <title>Draft genome sequences of two oriental melons (Cucumis melo L. var makuwa).</title>
        <authorList>
            <person name="Kwon S.-Y."/>
        </authorList>
    </citation>
    <scope>NUCLEOTIDE SEQUENCE [LARGE SCALE GENOMIC DNA]</scope>
    <source>
        <strain evidence="4">cv. Chang Bougi</strain>
        <tissue evidence="3">Leaf</tissue>
    </source>
</reference>
<dbReference type="EMBL" id="SSTD01000710">
    <property type="protein sequence ID" value="TYK30193.1"/>
    <property type="molecule type" value="Genomic_DNA"/>
</dbReference>
<dbReference type="Pfam" id="PF03732">
    <property type="entry name" value="Retrotrans_gag"/>
    <property type="match status" value="1"/>
</dbReference>
<feature type="region of interest" description="Disordered" evidence="1">
    <location>
        <begin position="1"/>
        <end position="40"/>
    </location>
</feature>
<proteinExistence type="predicted"/>
<dbReference type="PANTHER" id="PTHR34482">
    <property type="entry name" value="DNA DAMAGE-INDUCIBLE PROTEIN 1-LIKE"/>
    <property type="match status" value="1"/>
</dbReference>
<dbReference type="InterPro" id="IPR005162">
    <property type="entry name" value="Retrotrans_gag_dom"/>
</dbReference>
<feature type="region of interest" description="Disordered" evidence="1">
    <location>
        <begin position="78"/>
        <end position="103"/>
    </location>
</feature>
<sequence>MVASLQPPPLRRSRRARSIATGSGSPAARRPLKPEPSSSDLLRLEAVADRLLSITARRSPPQDKLSTAQVTVKPQPLQSSFIPELGNPSRVRCQQPSHLHSRVKLTRPARPRLRCSRATLHVTSMLGKCDFAVRTRLSKSPRCMLAYRIKVVPTWVSFGITTFLGQRSPTGPPIVLGVPLGSPKTSYVPLGSHVERVRERASSWAGVEVRAKASWQATRRKISPRKGARRGGARGGRGAGRIQPKEQPVVQAANPTAPVTQADLAAMEQYYQDMLQAPLAPFLAMQQTQAAPAQAQTVPPPASVEAQPASVQLSVKAKHLRDFRKYNPKTFDGSMDNPTKAQMWLTSIEKISKYMKCPDDQKVQYAVFFLEDRGTAWWETAERMLGGDYAKQQKFLNLEQGDMTVEQYDANFDMLSCFAFDVVKDEKARTEKFVRGLRLDLQGIVRALRPTTHVDALCLTLDLSLHERVDPSKAADRGSALGQKRKVESQPDVTPQRNLRLGGVFQRHRRELAAAGRTLRDYLFVLAVEEFMEVVAWPRVEFTSSAGNQGMPPTLVLENSLRLPRTGHPLPNREEFLPLLVRRPSELHVGSEVESLSGVLSVSTPSEEDFDVILGMDWLSANHASIDYFRKEVVFNPPFGTSFKFKGAGIVCIPKVISAMKASKLLSQGRGKGKGKGKMTSDQK</sequence>
<dbReference type="PANTHER" id="PTHR34482:SF48">
    <property type="entry name" value="GAG PROTEASE POLYPROTEIN"/>
    <property type="match status" value="1"/>
</dbReference>
<dbReference type="AlphaFoldDB" id="A0A5D3E269"/>
<feature type="compositionally biased region" description="Basic residues" evidence="1">
    <location>
        <begin position="218"/>
        <end position="232"/>
    </location>
</feature>
<evidence type="ECO:0000313" key="4">
    <source>
        <dbReference type="Proteomes" id="UP000321947"/>
    </source>
</evidence>
<name>A0A5D3E269_CUCMM</name>